<feature type="transmembrane region" description="Helical" evidence="1">
    <location>
        <begin position="15"/>
        <end position="33"/>
    </location>
</feature>
<keyword evidence="4" id="KW-1185">Reference proteome</keyword>
<dbReference type="RefSeq" id="WP_086593253.1">
    <property type="nucleotide sequence ID" value="NZ_MTSE01000003.1"/>
</dbReference>
<evidence type="ECO:0000313" key="3">
    <source>
        <dbReference type="EMBL" id="OUJ74457.1"/>
    </source>
</evidence>
<accession>A0A243WG21</accession>
<dbReference type="OrthoDB" id="1491458at2"/>
<dbReference type="AlphaFoldDB" id="A0A243WG21"/>
<keyword evidence="1" id="KW-0472">Membrane</keyword>
<feature type="transmembrane region" description="Helical" evidence="1">
    <location>
        <begin position="283"/>
        <end position="299"/>
    </location>
</feature>
<dbReference type="InterPro" id="IPR038731">
    <property type="entry name" value="RgtA/B/C-like"/>
</dbReference>
<name>A0A243WG21_9BACT</name>
<comment type="caution">
    <text evidence="3">The sequence shown here is derived from an EMBL/GenBank/DDBJ whole genome shotgun (WGS) entry which is preliminary data.</text>
</comment>
<evidence type="ECO:0000256" key="1">
    <source>
        <dbReference type="SAM" id="Phobius"/>
    </source>
</evidence>
<evidence type="ECO:0000313" key="4">
    <source>
        <dbReference type="Proteomes" id="UP000194873"/>
    </source>
</evidence>
<keyword evidence="1" id="KW-0812">Transmembrane</keyword>
<proteinExistence type="predicted"/>
<dbReference type="Proteomes" id="UP000194873">
    <property type="component" value="Unassembled WGS sequence"/>
</dbReference>
<feature type="transmembrane region" description="Helical" evidence="1">
    <location>
        <begin position="192"/>
        <end position="208"/>
    </location>
</feature>
<feature type="transmembrane region" description="Helical" evidence="1">
    <location>
        <begin position="95"/>
        <end position="112"/>
    </location>
</feature>
<sequence>MKHVDRGLAPGSRTLWWWLALMAVLVGIALRVWQWSLGTTMFMDELAIVHNVVTRSVGQLVRAPLAEAQVAPPLFLLAEKACLVLFGKSELSLRLPPLLASLAALLLLWPVARRVLDERLVPLALLTFAVGVTFVHYSNQVKQYASDAAVGLLVVYLALRLRERQLPSTRFWVLAALAGLVLPFYSQASLMYFAGCGAALVLLASFDAGRPRLRVTMTVVGAWAVGCVLSLALAQHTLRPIDQAFMQYFWREGMLPLSARLPIDFTQDIAERWANGLGWPHPTSIWVGFTLLGVGLLWWQRREVALLLTAPWVLSTLAALLHQFPLRQRLMDFLVPTLILFVFAAFQALVRWAWQRHAGLGAVALGLCLLPVLYSTTRHNLPPFCVEDAKTLYAKLAQVRRPSDAVYAYYGAGQYLRWYGPAYGLRPPSYKLGHCYRHLPGAERNYLKEVDTFRGRRVWLVMMHFDPYEEQDLRAYLSSIGRPGPRLTVLARMPDESVGYKVSYAQLYDLTDAKRAARFSAATFPLVPTPKRPADEICWSCYGPQAIANNHY</sequence>
<evidence type="ECO:0000259" key="2">
    <source>
        <dbReference type="Pfam" id="PF13231"/>
    </source>
</evidence>
<feature type="transmembrane region" description="Helical" evidence="1">
    <location>
        <begin position="119"/>
        <end position="137"/>
    </location>
</feature>
<feature type="transmembrane region" description="Helical" evidence="1">
    <location>
        <begin position="330"/>
        <end position="350"/>
    </location>
</feature>
<feature type="transmembrane region" description="Helical" evidence="1">
    <location>
        <begin position="306"/>
        <end position="324"/>
    </location>
</feature>
<protein>
    <recommendedName>
        <fullName evidence="2">Glycosyltransferase RgtA/B/C/D-like domain-containing protein</fullName>
    </recommendedName>
</protein>
<organism evidence="3 4">
    <name type="scientific">Hymenobacter crusticola</name>
    <dbReference type="NCBI Taxonomy" id="1770526"/>
    <lineage>
        <taxon>Bacteria</taxon>
        <taxon>Pseudomonadati</taxon>
        <taxon>Bacteroidota</taxon>
        <taxon>Cytophagia</taxon>
        <taxon>Cytophagales</taxon>
        <taxon>Hymenobacteraceae</taxon>
        <taxon>Hymenobacter</taxon>
    </lineage>
</organism>
<feature type="domain" description="Glycosyltransferase RgtA/B/C/D-like" evidence="2">
    <location>
        <begin position="72"/>
        <end position="224"/>
    </location>
</feature>
<keyword evidence="1" id="KW-1133">Transmembrane helix</keyword>
<feature type="transmembrane region" description="Helical" evidence="1">
    <location>
        <begin position="357"/>
        <end position="374"/>
    </location>
</feature>
<reference evidence="3 4" key="1">
    <citation type="submission" date="2017-01" db="EMBL/GenBank/DDBJ databases">
        <title>A new Hymenobacter.</title>
        <authorList>
            <person name="Liang Y."/>
            <person name="Feng F."/>
        </authorList>
    </citation>
    <scope>NUCLEOTIDE SEQUENCE [LARGE SCALE GENOMIC DNA]</scope>
    <source>
        <strain evidence="3">MIMBbqt21</strain>
    </source>
</reference>
<dbReference type="EMBL" id="MTSE01000003">
    <property type="protein sequence ID" value="OUJ74457.1"/>
    <property type="molecule type" value="Genomic_DNA"/>
</dbReference>
<feature type="transmembrane region" description="Helical" evidence="1">
    <location>
        <begin position="215"/>
        <end position="234"/>
    </location>
</feature>
<dbReference type="Pfam" id="PF13231">
    <property type="entry name" value="PMT_2"/>
    <property type="match status" value="1"/>
</dbReference>
<gene>
    <name evidence="3" type="ORF">BXP70_06630</name>
</gene>